<accession>A0A2H1FL56</accession>
<feature type="domain" description="Aminotransferase class V" evidence="2">
    <location>
        <begin position="59"/>
        <end position="274"/>
    </location>
</feature>
<dbReference type="EMBL" id="LT854253">
    <property type="protein sequence ID" value="SMR41964.1"/>
    <property type="molecule type" value="Genomic_DNA"/>
</dbReference>
<sequence>MKKTLECGQEVRTDFALAPGYRNLNHGSYGTYPIPVRTTFRNFQELTEARPDAFVRYEYRTHLLNECRGAVEDYLHAPKDTCVFVPNATTGVETVLRNIQYDEGDVVIGFATLYEAFANTLRYLTQTTPLRVHMIEYTLPVSNAFLCDALEMAIKTIRAGGLRPRLLLFDTINTLPGVRMPFERLTKLCKMYDIWSCIDGAHGIGHIPLDLQDLDPDFFVTNCHKWLYTPRGSGILYVPVRNQHLLRSTLPTSFGFGDNFVANFASCGTLDDTPYLCVPDALGWRASLTWQGQTGEVAITSYMFHLARSGGEAVARILGTEVLENEDGTLGDCALTNVRLPIGALFHETEGSKVPEDIGEWIMRTMILERRTAVNVFLYADAWWARLSAPVYATLEDFEVAGRHLRELCESIDK</sequence>
<dbReference type="PANTHER" id="PTHR43092:SF2">
    <property type="entry name" value="HERCYNYLCYSTEINE SULFOXIDE LYASE"/>
    <property type="match status" value="1"/>
</dbReference>
<organism evidence="3 4">
    <name type="scientific">Zymoseptoria tritici ST99CH_1E4</name>
    <dbReference type="NCBI Taxonomy" id="1276532"/>
    <lineage>
        <taxon>Eukaryota</taxon>
        <taxon>Fungi</taxon>
        <taxon>Dikarya</taxon>
        <taxon>Ascomycota</taxon>
        <taxon>Pezizomycotina</taxon>
        <taxon>Dothideomycetes</taxon>
        <taxon>Dothideomycetidae</taxon>
        <taxon>Mycosphaerellales</taxon>
        <taxon>Mycosphaerellaceae</taxon>
        <taxon>Zymoseptoria</taxon>
    </lineage>
</organism>
<dbReference type="InterPro" id="IPR015421">
    <property type="entry name" value="PyrdxlP-dep_Trfase_major"/>
</dbReference>
<dbReference type="AlphaFoldDB" id="A0A2H1FL56"/>
<dbReference type="PANTHER" id="PTHR43092">
    <property type="entry name" value="L-CYSTEINE DESULFHYDRASE"/>
    <property type="match status" value="1"/>
</dbReference>
<dbReference type="Pfam" id="PF00266">
    <property type="entry name" value="Aminotran_5"/>
    <property type="match status" value="1"/>
</dbReference>
<keyword evidence="1" id="KW-0663">Pyridoxal phosphate</keyword>
<reference evidence="4" key="1">
    <citation type="submission" date="2017-05" db="EMBL/GenBank/DDBJ databases">
        <authorList>
            <person name="Song R."/>
            <person name="Chenine A.L."/>
            <person name="Ruprecht R.M."/>
        </authorList>
    </citation>
    <scope>NUCLEOTIDE SEQUENCE [LARGE SCALE GENOMIC DNA]</scope>
</reference>
<evidence type="ECO:0000259" key="2">
    <source>
        <dbReference type="Pfam" id="PF00266"/>
    </source>
</evidence>
<dbReference type="Gene3D" id="3.40.640.10">
    <property type="entry name" value="Type I PLP-dependent aspartate aminotransferase-like (Major domain)"/>
    <property type="match status" value="1"/>
</dbReference>
<evidence type="ECO:0000313" key="4">
    <source>
        <dbReference type="Proteomes" id="UP000245764"/>
    </source>
</evidence>
<dbReference type="InterPro" id="IPR000192">
    <property type="entry name" value="Aminotrans_V_dom"/>
</dbReference>
<dbReference type="SUPFAM" id="SSF53383">
    <property type="entry name" value="PLP-dependent transferases"/>
    <property type="match status" value="1"/>
</dbReference>
<gene>
    <name evidence="3" type="ORF">ZT1E4_G742</name>
</gene>
<dbReference type="InterPro" id="IPR015424">
    <property type="entry name" value="PyrdxlP-dep_Trfase"/>
</dbReference>
<proteinExistence type="predicted"/>
<name>A0A2H1FL56_ZYMTR</name>
<dbReference type="Proteomes" id="UP000245764">
    <property type="component" value="Chromosome 1"/>
</dbReference>
<evidence type="ECO:0000313" key="3">
    <source>
        <dbReference type="EMBL" id="SMR41964.1"/>
    </source>
</evidence>
<evidence type="ECO:0000256" key="1">
    <source>
        <dbReference type="ARBA" id="ARBA00022898"/>
    </source>
</evidence>
<protein>
    <recommendedName>
        <fullName evidence="2">Aminotransferase class V domain-containing protein</fullName>
    </recommendedName>
</protein>